<feature type="compositionally biased region" description="Gly residues" evidence="1">
    <location>
        <begin position="51"/>
        <end position="75"/>
    </location>
</feature>
<comment type="caution">
    <text evidence="3">The sequence shown here is derived from an EMBL/GenBank/DDBJ whole genome shotgun (WGS) entry which is preliminary data.</text>
</comment>
<keyword evidence="4" id="KW-1185">Reference proteome</keyword>
<keyword evidence="2" id="KW-0732">Signal</keyword>
<feature type="compositionally biased region" description="Basic and acidic residues" evidence="1">
    <location>
        <begin position="95"/>
        <end position="112"/>
    </location>
</feature>
<proteinExistence type="predicted"/>
<dbReference type="EMBL" id="CAKAEH010001558">
    <property type="protein sequence ID" value="CAG9537542.1"/>
    <property type="molecule type" value="Genomic_DNA"/>
</dbReference>
<name>A0A8J2Q5S3_9BILA</name>
<organism evidence="3 4">
    <name type="scientific">Cercopithifilaria johnstoni</name>
    <dbReference type="NCBI Taxonomy" id="2874296"/>
    <lineage>
        <taxon>Eukaryota</taxon>
        <taxon>Metazoa</taxon>
        <taxon>Ecdysozoa</taxon>
        <taxon>Nematoda</taxon>
        <taxon>Chromadorea</taxon>
        <taxon>Rhabditida</taxon>
        <taxon>Spirurina</taxon>
        <taxon>Spiruromorpha</taxon>
        <taxon>Filarioidea</taxon>
        <taxon>Onchocercidae</taxon>
        <taxon>Cercopithifilaria</taxon>
    </lineage>
</organism>
<evidence type="ECO:0000256" key="1">
    <source>
        <dbReference type="SAM" id="MobiDB-lite"/>
    </source>
</evidence>
<evidence type="ECO:0000313" key="3">
    <source>
        <dbReference type="EMBL" id="CAG9537542.1"/>
    </source>
</evidence>
<evidence type="ECO:0000256" key="2">
    <source>
        <dbReference type="SAM" id="SignalP"/>
    </source>
</evidence>
<feature type="chain" id="PRO_5035213097" evidence="2">
    <location>
        <begin position="27"/>
        <end position="112"/>
    </location>
</feature>
<dbReference type="Proteomes" id="UP000746747">
    <property type="component" value="Unassembled WGS sequence"/>
</dbReference>
<feature type="region of interest" description="Disordered" evidence="1">
    <location>
        <begin position="26"/>
        <end position="112"/>
    </location>
</feature>
<reference evidence="3" key="1">
    <citation type="submission" date="2021-09" db="EMBL/GenBank/DDBJ databases">
        <authorList>
            <consortium name="Pathogen Informatics"/>
        </authorList>
    </citation>
    <scope>NUCLEOTIDE SEQUENCE</scope>
</reference>
<sequence length="112" mass="11639">MISRRIAVGILLLITINILAIALVDGSPSGYARPSDVKGNGDGARMYATGPSGGGPSPRNGEGYGTKNGKDGGSGYYKKGAKPPHPSSQQPSAKYEADGDGRRPSYGRPEYR</sequence>
<gene>
    <name evidence="3" type="ORF">CJOHNSTONI_LOCUS7348</name>
</gene>
<protein>
    <submittedName>
        <fullName evidence="3">Uncharacterized protein</fullName>
    </submittedName>
</protein>
<feature type="signal peptide" evidence="2">
    <location>
        <begin position="1"/>
        <end position="26"/>
    </location>
</feature>
<accession>A0A8J2Q5S3</accession>
<dbReference type="AlphaFoldDB" id="A0A8J2Q5S3"/>
<evidence type="ECO:0000313" key="4">
    <source>
        <dbReference type="Proteomes" id="UP000746747"/>
    </source>
</evidence>